<reference evidence="4 5" key="1">
    <citation type="submission" date="2023-10" db="EMBL/GenBank/DDBJ databases">
        <title>Rubellicoccus peritrichatus gen. nov., sp. nov., isolated from an algae of coral reef tank.</title>
        <authorList>
            <person name="Luo J."/>
        </authorList>
    </citation>
    <scope>NUCLEOTIDE SEQUENCE [LARGE SCALE GENOMIC DNA]</scope>
    <source>
        <strain evidence="4 5">CR14</strain>
    </source>
</reference>
<dbReference type="GO" id="GO:0050897">
    <property type="term" value="F:cobalt ion binding"/>
    <property type="evidence" value="ECO:0007669"/>
    <property type="project" value="TreeGrafter"/>
</dbReference>
<keyword evidence="1" id="KW-0227">DNA damage</keyword>
<dbReference type="RefSeq" id="WP_317834744.1">
    <property type="nucleotide sequence ID" value="NZ_CP136920.1"/>
</dbReference>
<proteinExistence type="predicted"/>
<name>A0AAQ3QWV7_9BACT</name>
<dbReference type="InterPro" id="IPR001943">
    <property type="entry name" value="UVR_dom"/>
</dbReference>
<dbReference type="GO" id="GO:0009432">
    <property type="term" value="P:SOS response"/>
    <property type="evidence" value="ECO:0007669"/>
    <property type="project" value="UniProtKB-KW"/>
</dbReference>
<dbReference type="EMBL" id="CP136920">
    <property type="protein sequence ID" value="WOO42240.1"/>
    <property type="molecule type" value="Genomic_DNA"/>
</dbReference>
<dbReference type="PIRSF" id="PIRSF015034">
    <property type="entry name" value="YacH"/>
    <property type="match status" value="1"/>
</dbReference>
<evidence type="ECO:0000313" key="4">
    <source>
        <dbReference type="EMBL" id="WOO42240.1"/>
    </source>
</evidence>
<dbReference type="GO" id="GO:0046870">
    <property type="term" value="F:cadmium ion binding"/>
    <property type="evidence" value="ECO:0007669"/>
    <property type="project" value="TreeGrafter"/>
</dbReference>
<evidence type="ECO:0000256" key="1">
    <source>
        <dbReference type="ARBA" id="ARBA00023236"/>
    </source>
</evidence>
<evidence type="ECO:0000259" key="3">
    <source>
        <dbReference type="PROSITE" id="PS50151"/>
    </source>
</evidence>
<feature type="region of interest" description="Disordered" evidence="2">
    <location>
        <begin position="158"/>
        <end position="177"/>
    </location>
</feature>
<keyword evidence="1" id="KW-0742">SOS response</keyword>
<keyword evidence="5" id="KW-1185">Reference proteome</keyword>
<dbReference type="PROSITE" id="PS50151">
    <property type="entry name" value="UVR"/>
    <property type="match status" value="1"/>
</dbReference>
<dbReference type="Pfam" id="PF02151">
    <property type="entry name" value="UVR"/>
    <property type="match status" value="1"/>
</dbReference>
<dbReference type="SUPFAM" id="SSF46600">
    <property type="entry name" value="C-terminal UvrC-binding domain of UvrB"/>
    <property type="match status" value="1"/>
</dbReference>
<dbReference type="Proteomes" id="UP001304300">
    <property type="component" value="Chromosome"/>
</dbReference>
<gene>
    <name evidence="4" type="ORF">RZN69_04005</name>
</gene>
<feature type="compositionally biased region" description="Basic and acidic residues" evidence="2">
    <location>
        <begin position="167"/>
        <end position="177"/>
    </location>
</feature>
<dbReference type="AlphaFoldDB" id="A0AAQ3QWV7"/>
<dbReference type="Gene3D" id="4.10.860.10">
    <property type="entry name" value="UVR domain"/>
    <property type="match status" value="1"/>
</dbReference>
<dbReference type="KEGG" id="puo:RZN69_04005"/>
<dbReference type="GO" id="GO:0008270">
    <property type="term" value="F:zinc ion binding"/>
    <property type="evidence" value="ECO:0007669"/>
    <property type="project" value="TreeGrafter"/>
</dbReference>
<accession>A0AAQ3QWV7</accession>
<dbReference type="GO" id="GO:1990169">
    <property type="term" value="P:stress response to copper ion"/>
    <property type="evidence" value="ECO:0007669"/>
    <property type="project" value="TreeGrafter"/>
</dbReference>
<dbReference type="PANTHER" id="PTHR38430">
    <property type="entry name" value="PROTEIN-ARGININE KINASE ACTIVATOR PROTEIN"/>
    <property type="match status" value="1"/>
</dbReference>
<evidence type="ECO:0000313" key="5">
    <source>
        <dbReference type="Proteomes" id="UP001304300"/>
    </source>
</evidence>
<feature type="domain" description="UVR" evidence="3">
    <location>
        <begin position="128"/>
        <end position="163"/>
    </location>
</feature>
<sequence length="177" mass="19844">MAKPQDCGNCKKPATIHLTQIINNQIKKLDFCDDCPHQKGVTDPEGFSLAELLANGPGATEDQTTDSTNSCPSCGFTTVEFKKTGQFGCPECYETFRDTIGPMLEGMHRGQTHAGRVPQRMLTRVNRRREIERLSRSLDEAVTEERFEDAARYRDELKQLNETLAGDSKESEENADK</sequence>
<dbReference type="InterPro" id="IPR036876">
    <property type="entry name" value="UVR_dom_sf"/>
</dbReference>
<dbReference type="GO" id="GO:1990170">
    <property type="term" value="P:stress response to cadmium ion"/>
    <property type="evidence" value="ECO:0007669"/>
    <property type="project" value="TreeGrafter"/>
</dbReference>
<dbReference type="InterPro" id="IPR025542">
    <property type="entry name" value="YacH"/>
</dbReference>
<dbReference type="PANTHER" id="PTHR38430:SF1">
    <property type="entry name" value="PROTEIN-ARGININE KINASE ACTIVATOR PROTEIN"/>
    <property type="match status" value="1"/>
</dbReference>
<protein>
    <submittedName>
        <fullName evidence="4">UvrB/UvrC motif-containing protein</fullName>
    </submittedName>
</protein>
<organism evidence="4 5">
    <name type="scientific">Rubellicoccus peritrichatus</name>
    <dbReference type="NCBI Taxonomy" id="3080537"/>
    <lineage>
        <taxon>Bacteria</taxon>
        <taxon>Pseudomonadati</taxon>
        <taxon>Verrucomicrobiota</taxon>
        <taxon>Opitutia</taxon>
        <taxon>Puniceicoccales</taxon>
        <taxon>Cerasicoccaceae</taxon>
        <taxon>Rubellicoccus</taxon>
    </lineage>
</organism>
<evidence type="ECO:0000256" key="2">
    <source>
        <dbReference type="SAM" id="MobiDB-lite"/>
    </source>
</evidence>
<dbReference type="GO" id="GO:0005507">
    <property type="term" value="F:copper ion binding"/>
    <property type="evidence" value="ECO:0007669"/>
    <property type="project" value="TreeGrafter"/>
</dbReference>